<proteinExistence type="predicted"/>
<feature type="non-terminal residue" evidence="1">
    <location>
        <position position="1"/>
    </location>
</feature>
<sequence length="301" mass="34555">GTPIRKNNIFSEKIPLEAFVLYEEPASFYQSGVWSEALRFLFEKTNINNDSQEEESLEKITQYLHSQHGVRYDIVKGTPYFADLLSDKFSFSLMRYLKKKTNFEIKNTGLPDIYGRTDIKRVKLQRQVSFTDFNIVNCYDQAAAINVLAGALGIKTEFLFIEPFGYIKETKLVGIDDSFDFIPTSPPDECNNPFFADPYNSPLRIVNGFEDINHDNLPRSGFGNHAVCAFLSKNKTYSDYANDRNQYEKDVLIYDACAGPILGLNFSQYKSTAVAYNSSNPIYITIKRIYNLNEVFWDDIH</sequence>
<reference evidence="1 2" key="1">
    <citation type="submission" date="2018-05" db="EMBL/GenBank/DDBJ databases">
        <title>Reference genomes for bee gut microbiota database.</title>
        <authorList>
            <person name="Ellegaard K.M."/>
        </authorList>
    </citation>
    <scope>NUCLEOTIDE SEQUENCE [LARGE SCALE GENOMIC DNA]</scope>
    <source>
        <strain evidence="1 2">ESL0167</strain>
    </source>
</reference>
<name>A0A318MT00_FRIPE</name>
<dbReference type="AlphaFoldDB" id="A0A318MT00"/>
<dbReference type="Proteomes" id="UP000247838">
    <property type="component" value="Unassembled WGS sequence"/>
</dbReference>
<evidence type="ECO:0000313" key="1">
    <source>
        <dbReference type="EMBL" id="PXY94014.1"/>
    </source>
</evidence>
<gene>
    <name evidence="1" type="ORF">DKK76_11450</name>
</gene>
<evidence type="ECO:0000313" key="2">
    <source>
        <dbReference type="Proteomes" id="UP000247838"/>
    </source>
</evidence>
<dbReference type="EMBL" id="QGLM01000029">
    <property type="protein sequence ID" value="PXY94014.1"/>
    <property type="molecule type" value="Genomic_DNA"/>
</dbReference>
<accession>A0A318MT00</accession>
<comment type="caution">
    <text evidence="1">The sequence shown here is derived from an EMBL/GenBank/DDBJ whole genome shotgun (WGS) entry which is preliminary data.</text>
</comment>
<dbReference type="RefSeq" id="WP_181414291.1">
    <property type="nucleotide sequence ID" value="NZ_QGLM01000029.1"/>
</dbReference>
<protein>
    <submittedName>
        <fullName evidence="1">Uncharacterized protein</fullName>
    </submittedName>
</protein>
<organism evidence="1 2">
    <name type="scientific">Frischella perrara</name>
    <dbReference type="NCBI Taxonomy" id="1267021"/>
    <lineage>
        <taxon>Bacteria</taxon>
        <taxon>Pseudomonadati</taxon>
        <taxon>Pseudomonadota</taxon>
        <taxon>Gammaproteobacteria</taxon>
        <taxon>Orbales</taxon>
        <taxon>Orbaceae</taxon>
        <taxon>Frischella</taxon>
    </lineage>
</organism>